<name>A0ABM7X330_9BACT</name>
<comment type="catalytic activity">
    <reaction evidence="2">
        <text>N(6)-[(R)-lipoyl]-L-lysyl-[glycine-cleavage complex H protein] + glycine + H(+) = N(6)-[(R)-S(8)-aminomethyldihydrolipoyl]-L-lysyl-[glycine-cleavage complex H protein] + CO2</text>
        <dbReference type="Rhea" id="RHEA:24304"/>
        <dbReference type="Rhea" id="RHEA-COMP:10494"/>
        <dbReference type="Rhea" id="RHEA-COMP:10495"/>
        <dbReference type="ChEBI" id="CHEBI:15378"/>
        <dbReference type="ChEBI" id="CHEBI:16526"/>
        <dbReference type="ChEBI" id="CHEBI:57305"/>
        <dbReference type="ChEBI" id="CHEBI:83099"/>
        <dbReference type="ChEBI" id="CHEBI:83143"/>
        <dbReference type="EC" id="1.4.4.2"/>
    </reaction>
</comment>
<dbReference type="Pfam" id="PF02347">
    <property type="entry name" value="GDC-P"/>
    <property type="match status" value="1"/>
</dbReference>
<proteinExistence type="inferred from homology"/>
<dbReference type="SUPFAM" id="SSF53383">
    <property type="entry name" value="PLP-dependent transferases"/>
    <property type="match status" value="1"/>
</dbReference>
<evidence type="ECO:0000313" key="5">
    <source>
        <dbReference type="Proteomes" id="UP001162891"/>
    </source>
</evidence>
<dbReference type="InterPro" id="IPR015424">
    <property type="entry name" value="PyrdxlP-dep_Trfase"/>
</dbReference>
<dbReference type="PIRSF" id="PIRSF006815">
    <property type="entry name" value="GcvPA"/>
    <property type="match status" value="1"/>
</dbReference>
<dbReference type="InterPro" id="IPR015421">
    <property type="entry name" value="PyrdxlP-dep_Trfase_major"/>
</dbReference>
<comment type="function">
    <text evidence="2">The glycine cleavage system catalyzes the degradation of glycine. The P protein binds the alpha-amino group of glycine through its pyridoxal phosphate cofactor; CO(2) is released and the remaining methylamine moiety is then transferred to the lipoamide cofactor of the H protein.</text>
</comment>
<organism evidence="4 5">
    <name type="scientific">Anaeromyxobacter oryzae</name>
    <dbReference type="NCBI Taxonomy" id="2918170"/>
    <lineage>
        <taxon>Bacteria</taxon>
        <taxon>Pseudomonadati</taxon>
        <taxon>Myxococcota</taxon>
        <taxon>Myxococcia</taxon>
        <taxon>Myxococcales</taxon>
        <taxon>Cystobacterineae</taxon>
        <taxon>Anaeromyxobacteraceae</taxon>
        <taxon>Anaeromyxobacter</taxon>
    </lineage>
</organism>
<dbReference type="EC" id="1.4.4.2" evidence="2"/>
<dbReference type="RefSeq" id="WP_248355476.1">
    <property type="nucleotide sequence ID" value="NZ_AP025591.1"/>
</dbReference>
<comment type="subunit">
    <text evidence="2">The glycine cleavage system is composed of four proteins: P, T, L and H. In this organism, the P 'protein' is a heterodimer of two subunits.</text>
</comment>
<keyword evidence="1 2" id="KW-0560">Oxidoreductase</keyword>
<dbReference type="InterPro" id="IPR049315">
    <property type="entry name" value="GDC-P_N"/>
</dbReference>
<evidence type="ECO:0000259" key="3">
    <source>
        <dbReference type="Pfam" id="PF02347"/>
    </source>
</evidence>
<protein>
    <recommendedName>
        <fullName evidence="2">Probable glycine dehydrogenase (decarboxylating) subunit 1</fullName>
        <ecNumber evidence="2">1.4.4.2</ecNumber>
    </recommendedName>
    <alternativeName>
        <fullName evidence="2">Glycine cleavage system P-protein subunit 1</fullName>
    </alternativeName>
    <alternativeName>
        <fullName evidence="2">Glycine decarboxylase subunit 1</fullName>
    </alternativeName>
    <alternativeName>
        <fullName evidence="2">Glycine dehydrogenase (aminomethyl-transferring) subunit 1</fullName>
    </alternativeName>
</protein>
<evidence type="ECO:0000256" key="1">
    <source>
        <dbReference type="ARBA" id="ARBA00023002"/>
    </source>
</evidence>
<dbReference type="Proteomes" id="UP001162891">
    <property type="component" value="Chromosome"/>
</dbReference>
<feature type="domain" description="Glycine cleavage system P-protein N-terminal" evidence="3">
    <location>
        <begin position="1"/>
        <end position="406"/>
    </location>
</feature>
<dbReference type="EMBL" id="AP025591">
    <property type="protein sequence ID" value="BDG06142.1"/>
    <property type="molecule type" value="Genomic_DNA"/>
</dbReference>
<dbReference type="PANTHER" id="PTHR42806:SF1">
    <property type="entry name" value="GLYCINE DEHYDROGENASE (DECARBOXYLATING)"/>
    <property type="match status" value="1"/>
</dbReference>
<comment type="similarity">
    <text evidence="2">Belongs to the GcvP family. N-terminal subunit subfamily.</text>
</comment>
<dbReference type="Gene3D" id="3.90.1150.10">
    <property type="entry name" value="Aspartate Aminotransferase, domain 1"/>
    <property type="match status" value="1"/>
</dbReference>
<dbReference type="InterPro" id="IPR023010">
    <property type="entry name" value="GcvPA"/>
</dbReference>
<sequence>MRYHPHTPEDIRAMLDAIGAKSVPELFDSIPEKLRLGRALDLPPALDEIALFAEFGRLAGRNETAHPPFVGAGAYPHHVPPVVDQLLLRGEFFTAYTPYQPEISQGTLQALFEWQTFVCLLTGMDVSNASMYDGATATAEAALMAARITGRKKIVVSAALHPEYRKVLATYLRSTRDEIVTVPFGSDGRTDLAALEKAVGADTACVLLGYPNFLGVVDALPEAAAIAKKAGALTVSVTAEAVALGLLQAPGALGADVAVGTFQSFGNPLSFGGPFPGFFATREANVRQMPGRICGATTDKQGRRGFVLTLSTREQHIRREKATSNICTNSGLCALASTIHLGLLGRNGLAELARLNHGRARMLRDAMKRSGFGTVFTGPVFNEQVFDVGDAEAVVARLAKKGLVAGAPLGRWYPDHPRAKGALLCVATELHGPELIELFAQAVRS</sequence>
<gene>
    <name evidence="2 4" type="primary">gcvPA</name>
    <name evidence="4" type="ORF">AMOR_51380</name>
</gene>
<evidence type="ECO:0000256" key="2">
    <source>
        <dbReference type="HAMAP-Rule" id="MF_00712"/>
    </source>
</evidence>
<dbReference type="NCBIfam" id="NF001696">
    <property type="entry name" value="PRK00451.1"/>
    <property type="match status" value="1"/>
</dbReference>
<dbReference type="Gene3D" id="3.40.640.10">
    <property type="entry name" value="Type I PLP-dependent aspartate aminotransferase-like (Major domain)"/>
    <property type="match status" value="1"/>
</dbReference>
<dbReference type="HAMAP" id="MF_00712">
    <property type="entry name" value="GcvPA"/>
    <property type="match status" value="1"/>
</dbReference>
<keyword evidence="5" id="KW-1185">Reference proteome</keyword>
<dbReference type="InterPro" id="IPR015422">
    <property type="entry name" value="PyrdxlP-dep_Trfase_small"/>
</dbReference>
<dbReference type="PANTHER" id="PTHR42806">
    <property type="entry name" value="GLYCINE CLEAVAGE SYSTEM P-PROTEIN"/>
    <property type="match status" value="1"/>
</dbReference>
<accession>A0ABM7X330</accession>
<evidence type="ECO:0000313" key="4">
    <source>
        <dbReference type="EMBL" id="BDG06142.1"/>
    </source>
</evidence>
<reference evidence="5" key="1">
    <citation type="journal article" date="2022" name="Int. J. Syst. Evol. Microbiol.">
        <title>Anaeromyxobacter oryzae sp. nov., Anaeromyxobacter diazotrophicus sp. nov. and Anaeromyxobacter paludicola sp. nov., isolated from paddy soils.</title>
        <authorList>
            <person name="Itoh H."/>
            <person name="Xu Z."/>
            <person name="Mise K."/>
            <person name="Masuda Y."/>
            <person name="Ushijima N."/>
            <person name="Hayakawa C."/>
            <person name="Shiratori Y."/>
            <person name="Senoo K."/>
        </authorList>
    </citation>
    <scope>NUCLEOTIDE SEQUENCE [LARGE SCALE GENOMIC DNA]</scope>
    <source>
        <strain evidence="5">Red232</strain>
    </source>
</reference>